<sequence length="70" mass="7789">MLLPLLHEAWRSRRAAPWEASADSGDGMGRMRNGSGCGTLLHRLPRPRRLPRHRTGSSHEPAACRSRPPP</sequence>
<feature type="compositionally biased region" description="Basic residues" evidence="1">
    <location>
        <begin position="43"/>
        <end position="56"/>
    </location>
</feature>
<reference evidence="2 3" key="1">
    <citation type="submission" date="2012-02" db="EMBL/GenBank/DDBJ databases">
        <title>Complete genome sequence of Phycisphaera mikurensis NBRC 102666.</title>
        <authorList>
            <person name="Ankai A."/>
            <person name="Hosoyama A."/>
            <person name="Terui Y."/>
            <person name="Sekine M."/>
            <person name="Fukai R."/>
            <person name="Kato Y."/>
            <person name="Nakamura S."/>
            <person name="Yamada-Narita S."/>
            <person name="Kawakoshi A."/>
            <person name="Fukunaga Y."/>
            <person name="Yamazaki S."/>
            <person name="Fujita N."/>
        </authorList>
    </citation>
    <scope>NUCLEOTIDE SEQUENCE [LARGE SCALE GENOMIC DNA]</scope>
    <source>
        <strain evidence="3">NBRC 102666 / KCTC 22515 / FYK2301M01</strain>
    </source>
</reference>
<name>I0IFB4_PHYMF</name>
<dbReference type="Proteomes" id="UP000007881">
    <property type="component" value="Chromosome"/>
</dbReference>
<gene>
    <name evidence="2" type="ordered locus">PSMK_17930</name>
</gene>
<accession>I0IFB4</accession>
<dbReference type="STRING" id="1142394.PSMK_17930"/>
<feature type="region of interest" description="Disordered" evidence="1">
    <location>
        <begin position="14"/>
        <end position="70"/>
    </location>
</feature>
<dbReference type="EMBL" id="AP012338">
    <property type="protein sequence ID" value="BAM03952.1"/>
    <property type="molecule type" value="Genomic_DNA"/>
</dbReference>
<evidence type="ECO:0000313" key="2">
    <source>
        <dbReference type="EMBL" id="BAM03952.1"/>
    </source>
</evidence>
<keyword evidence="3" id="KW-1185">Reference proteome</keyword>
<dbReference type="AlphaFoldDB" id="I0IFB4"/>
<dbReference type="HOGENOM" id="CLU_2754379_0_0_0"/>
<proteinExistence type="predicted"/>
<organism evidence="2 3">
    <name type="scientific">Phycisphaera mikurensis (strain NBRC 102666 / KCTC 22515 / FYK2301M01)</name>
    <dbReference type="NCBI Taxonomy" id="1142394"/>
    <lineage>
        <taxon>Bacteria</taxon>
        <taxon>Pseudomonadati</taxon>
        <taxon>Planctomycetota</taxon>
        <taxon>Phycisphaerae</taxon>
        <taxon>Phycisphaerales</taxon>
        <taxon>Phycisphaeraceae</taxon>
        <taxon>Phycisphaera</taxon>
    </lineage>
</organism>
<evidence type="ECO:0000313" key="3">
    <source>
        <dbReference type="Proteomes" id="UP000007881"/>
    </source>
</evidence>
<evidence type="ECO:0000256" key="1">
    <source>
        <dbReference type="SAM" id="MobiDB-lite"/>
    </source>
</evidence>
<protein>
    <submittedName>
        <fullName evidence="2">Uncharacterized protein</fullName>
    </submittedName>
</protein>
<dbReference type="KEGG" id="phm:PSMK_17930"/>